<dbReference type="Pfam" id="PF20151">
    <property type="entry name" value="DUF6533"/>
    <property type="match status" value="1"/>
</dbReference>
<evidence type="ECO:0000259" key="1">
    <source>
        <dbReference type="Pfam" id="PF20151"/>
    </source>
</evidence>
<dbReference type="Proteomes" id="UP001498398">
    <property type="component" value="Unassembled WGS sequence"/>
</dbReference>
<feature type="domain" description="DUF6533" evidence="1">
    <location>
        <begin position="12"/>
        <end position="42"/>
    </location>
</feature>
<protein>
    <recommendedName>
        <fullName evidence="1">DUF6533 domain-containing protein</fullName>
    </recommendedName>
</protein>
<evidence type="ECO:0000313" key="3">
    <source>
        <dbReference type="Proteomes" id="UP001498398"/>
    </source>
</evidence>
<comment type="caution">
    <text evidence="2">The sequence shown here is derived from an EMBL/GenBank/DDBJ whole genome shotgun (WGS) entry which is preliminary data.</text>
</comment>
<evidence type="ECO:0000313" key="2">
    <source>
        <dbReference type="EMBL" id="KAK7457897.1"/>
    </source>
</evidence>
<accession>A0ABR1JH60</accession>
<proteinExistence type="predicted"/>
<dbReference type="EMBL" id="JBANRG010000019">
    <property type="protein sequence ID" value="KAK7457897.1"/>
    <property type="molecule type" value="Genomic_DNA"/>
</dbReference>
<name>A0ABR1JH60_9AGAR</name>
<organism evidence="2 3">
    <name type="scientific">Marasmiellus scandens</name>
    <dbReference type="NCBI Taxonomy" id="2682957"/>
    <lineage>
        <taxon>Eukaryota</taxon>
        <taxon>Fungi</taxon>
        <taxon>Dikarya</taxon>
        <taxon>Basidiomycota</taxon>
        <taxon>Agaricomycotina</taxon>
        <taxon>Agaricomycetes</taxon>
        <taxon>Agaricomycetidae</taxon>
        <taxon>Agaricales</taxon>
        <taxon>Marasmiineae</taxon>
        <taxon>Omphalotaceae</taxon>
        <taxon>Marasmiellus</taxon>
    </lineage>
</organism>
<sequence>MTIINDIISTRYLSAAALALMAYDHLITLDQEITNVWLPYNRKKDSGLSIQIQDNVLLQQLRNGSGLFSGLGLGGTPRDEVGERSDSRRTIASWKSQISARLRRLGGLGSGPARYFNVHKLTFVLNRYLAEAISAYSMFVFSGSGKGSLDDAVR</sequence>
<gene>
    <name evidence="2" type="ORF">VKT23_010244</name>
</gene>
<dbReference type="InterPro" id="IPR045340">
    <property type="entry name" value="DUF6533"/>
</dbReference>
<reference evidence="2 3" key="1">
    <citation type="submission" date="2024-01" db="EMBL/GenBank/DDBJ databases">
        <title>A draft genome for the cacao thread blight pathogen Marasmiellus scandens.</title>
        <authorList>
            <person name="Baruah I.K."/>
            <person name="Leung J."/>
            <person name="Bukari Y."/>
            <person name="Amoako-Attah I."/>
            <person name="Meinhardt L.W."/>
            <person name="Bailey B.A."/>
            <person name="Cohen S.P."/>
        </authorList>
    </citation>
    <scope>NUCLEOTIDE SEQUENCE [LARGE SCALE GENOMIC DNA]</scope>
    <source>
        <strain evidence="2 3">GH-19</strain>
    </source>
</reference>
<keyword evidence="3" id="KW-1185">Reference proteome</keyword>